<sequence>IQSNMDSVAGTCLFPLHRSKTIHLVRHAQGIHNVEGDKNYKAYLNPEYFDAHLTPLGWEQVHNLRLGLGLGFELWYSSLSPEKDWGLNSGTPAYHLKR</sequence>
<accession>A0A2K3LRZ7</accession>
<dbReference type="GO" id="GO:0016791">
    <property type="term" value="F:phosphatase activity"/>
    <property type="evidence" value="ECO:0007669"/>
    <property type="project" value="TreeGrafter"/>
</dbReference>
<name>A0A2K3LRZ7_TRIPR</name>
<protein>
    <submittedName>
        <fullName evidence="1">Phosphoglycerate mutase-like protein</fullName>
    </submittedName>
</protein>
<dbReference type="InterPro" id="IPR050275">
    <property type="entry name" value="PGM_Phosphatase"/>
</dbReference>
<dbReference type="SUPFAM" id="SSF53254">
    <property type="entry name" value="Phosphoglycerate mutase-like"/>
    <property type="match status" value="1"/>
</dbReference>
<comment type="caution">
    <text evidence="1">The sequence shown here is derived from an EMBL/GenBank/DDBJ whole genome shotgun (WGS) entry which is preliminary data.</text>
</comment>
<dbReference type="PANTHER" id="PTHR48100">
    <property type="entry name" value="BROAD-SPECIFICITY PHOSPHATASE YOR283W-RELATED"/>
    <property type="match status" value="1"/>
</dbReference>
<evidence type="ECO:0000313" key="2">
    <source>
        <dbReference type="Proteomes" id="UP000236291"/>
    </source>
</evidence>
<dbReference type="GO" id="GO:0005737">
    <property type="term" value="C:cytoplasm"/>
    <property type="evidence" value="ECO:0007669"/>
    <property type="project" value="TreeGrafter"/>
</dbReference>
<dbReference type="InterPro" id="IPR029033">
    <property type="entry name" value="His_PPase_superfam"/>
</dbReference>
<evidence type="ECO:0000313" key="1">
    <source>
        <dbReference type="EMBL" id="PNX81287.1"/>
    </source>
</evidence>
<dbReference type="Gene3D" id="3.40.50.1240">
    <property type="entry name" value="Phosphoglycerate mutase-like"/>
    <property type="match status" value="1"/>
</dbReference>
<organism evidence="1 2">
    <name type="scientific">Trifolium pratense</name>
    <name type="common">Red clover</name>
    <dbReference type="NCBI Taxonomy" id="57577"/>
    <lineage>
        <taxon>Eukaryota</taxon>
        <taxon>Viridiplantae</taxon>
        <taxon>Streptophyta</taxon>
        <taxon>Embryophyta</taxon>
        <taxon>Tracheophyta</taxon>
        <taxon>Spermatophyta</taxon>
        <taxon>Magnoliopsida</taxon>
        <taxon>eudicotyledons</taxon>
        <taxon>Gunneridae</taxon>
        <taxon>Pentapetalae</taxon>
        <taxon>rosids</taxon>
        <taxon>fabids</taxon>
        <taxon>Fabales</taxon>
        <taxon>Fabaceae</taxon>
        <taxon>Papilionoideae</taxon>
        <taxon>50 kb inversion clade</taxon>
        <taxon>NPAAA clade</taxon>
        <taxon>Hologalegina</taxon>
        <taxon>IRL clade</taxon>
        <taxon>Trifolieae</taxon>
        <taxon>Trifolium</taxon>
    </lineage>
</organism>
<feature type="non-terminal residue" evidence="1">
    <location>
        <position position="1"/>
    </location>
</feature>
<proteinExistence type="predicted"/>
<dbReference type="AlphaFoldDB" id="A0A2K3LRZ7"/>
<reference evidence="1 2" key="2">
    <citation type="journal article" date="2017" name="Front. Plant Sci.">
        <title>Gene Classification and Mining of Molecular Markers Useful in Red Clover (Trifolium pratense) Breeding.</title>
        <authorList>
            <person name="Istvanek J."/>
            <person name="Dluhosova J."/>
            <person name="Dluhos P."/>
            <person name="Patkova L."/>
            <person name="Nedelnik J."/>
            <person name="Repkova J."/>
        </authorList>
    </citation>
    <scope>NUCLEOTIDE SEQUENCE [LARGE SCALE GENOMIC DNA]</scope>
    <source>
        <strain evidence="2">cv. Tatra</strain>
        <tissue evidence="1">Young leaves</tissue>
    </source>
</reference>
<dbReference type="EMBL" id="ASHM01039628">
    <property type="protein sequence ID" value="PNX81287.1"/>
    <property type="molecule type" value="Genomic_DNA"/>
</dbReference>
<dbReference type="Proteomes" id="UP000236291">
    <property type="component" value="Unassembled WGS sequence"/>
</dbReference>
<gene>
    <name evidence="1" type="ORF">L195_g037305</name>
</gene>
<dbReference type="PANTHER" id="PTHR48100:SF1">
    <property type="entry name" value="HISTIDINE PHOSPHATASE FAMILY PROTEIN-RELATED"/>
    <property type="match status" value="1"/>
</dbReference>
<reference evidence="1 2" key="1">
    <citation type="journal article" date="2014" name="Am. J. Bot.">
        <title>Genome assembly and annotation for red clover (Trifolium pratense; Fabaceae).</title>
        <authorList>
            <person name="Istvanek J."/>
            <person name="Jaros M."/>
            <person name="Krenek A."/>
            <person name="Repkova J."/>
        </authorList>
    </citation>
    <scope>NUCLEOTIDE SEQUENCE [LARGE SCALE GENOMIC DNA]</scope>
    <source>
        <strain evidence="2">cv. Tatra</strain>
        <tissue evidence="1">Young leaves</tissue>
    </source>
</reference>